<keyword evidence="9" id="KW-1185">Reference proteome</keyword>
<dbReference type="SUPFAM" id="SSF69593">
    <property type="entry name" value="Glycerol-3-phosphate (1)-acyltransferase"/>
    <property type="match status" value="1"/>
</dbReference>
<evidence type="ECO:0000256" key="1">
    <source>
        <dbReference type="ARBA" id="ARBA00004651"/>
    </source>
</evidence>
<keyword evidence="8" id="KW-0012">Acyltransferase</keyword>
<feature type="transmembrane region" description="Helical" evidence="6">
    <location>
        <begin position="267"/>
        <end position="285"/>
    </location>
</feature>
<feature type="transmembrane region" description="Helical" evidence="6">
    <location>
        <begin position="773"/>
        <end position="796"/>
    </location>
</feature>
<dbReference type="Gene3D" id="1.20.1640.10">
    <property type="entry name" value="Multidrug efflux transporter AcrB transmembrane domain"/>
    <property type="match status" value="2"/>
</dbReference>
<feature type="transmembrane region" description="Helical" evidence="6">
    <location>
        <begin position="359"/>
        <end position="378"/>
    </location>
</feature>
<keyword evidence="8" id="KW-0808">Transferase</keyword>
<proteinExistence type="predicted"/>
<keyword evidence="5 6" id="KW-0472">Membrane</keyword>
<evidence type="ECO:0000256" key="2">
    <source>
        <dbReference type="ARBA" id="ARBA00022475"/>
    </source>
</evidence>
<evidence type="ECO:0000259" key="7">
    <source>
        <dbReference type="SMART" id="SM00563"/>
    </source>
</evidence>
<evidence type="ECO:0000313" key="9">
    <source>
        <dbReference type="Proteomes" id="UP001319045"/>
    </source>
</evidence>
<gene>
    <name evidence="8" type="ORF">prwr041_18340</name>
</gene>
<dbReference type="InterPro" id="IPR002123">
    <property type="entry name" value="Plipid/glycerol_acylTrfase"/>
</dbReference>
<feature type="transmembrane region" description="Helical" evidence="6">
    <location>
        <begin position="292"/>
        <end position="312"/>
    </location>
</feature>
<dbReference type="SUPFAM" id="SSF82866">
    <property type="entry name" value="Multidrug efflux transporter AcrB transmembrane domain"/>
    <property type="match status" value="2"/>
</dbReference>
<keyword evidence="4 6" id="KW-1133">Transmembrane helix</keyword>
<feature type="transmembrane region" description="Helical" evidence="6">
    <location>
        <begin position="12"/>
        <end position="35"/>
    </location>
</feature>
<dbReference type="SMART" id="SM00563">
    <property type="entry name" value="PlsC"/>
    <property type="match status" value="1"/>
</dbReference>
<dbReference type="PANTHER" id="PTHR33406">
    <property type="entry name" value="MEMBRANE PROTEIN MJ1562-RELATED"/>
    <property type="match status" value="1"/>
</dbReference>
<comment type="subcellular location">
    <subcellularLocation>
        <location evidence="1">Cell membrane</location>
        <topology evidence="1">Multi-pass membrane protein</topology>
    </subcellularLocation>
</comment>
<dbReference type="CDD" id="cd07989">
    <property type="entry name" value="LPLAT_AGPAT-like"/>
    <property type="match status" value="1"/>
</dbReference>
<accession>A0ABM7NZJ2</accession>
<evidence type="ECO:0000256" key="4">
    <source>
        <dbReference type="ARBA" id="ARBA00022989"/>
    </source>
</evidence>
<name>A0ABM7NZJ2_9BACT</name>
<feature type="transmembrane region" description="Helical" evidence="6">
    <location>
        <begin position="318"/>
        <end position="339"/>
    </location>
</feature>
<feature type="domain" description="Phospholipid/glycerol acyltransferase" evidence="7">
    <location>
        <begin position="889"/>
        <end position="998"/>
    </location>
</feature>
<evidence type="ECO:0000256" key="5">
    <source>
        <dbReference type="ARBA" id="ARBA00023136"/>
    </source>
</evidence>
<evidence type="ECO:0000256" key="6">
    <source>
        <dbReference type="SAM" id="Phobius"/>
    </source>
</evidence>
<keyword evidence="3 6" id="KW-0812">Transmembrane</keyword>
<feature type="transmembrane region" description="Helical" evidence="6">
    <location>
        <begin position="748"/>
        <end position="767"/>
    </location>
</feature>
<dbReference type="RefSeq" id="WP_207153542.1">
    <property type="nucleotide sequence ID" value="NZ_AP024484.1"/>
</dbReference>
<dbReference type="InterPro" id="IPR050545">
    <property type="entry name" value="Mycobact_MmpL"/>
</dbReference>
<evidence type="ECO:0000313" key="8">
    <source>
        <dbReference type="EMBL" id="BCS85941.1"/>
    </source>
</evidence>
<feature type="transmembrane region" description="Helical" evidence="6">
    <location>
        <begin position="654"/>
        <end position="673"/>
    </location>
</feature>
<dbReference type="EMBL" id="AP024484">
    <property type="protein sequence ID" value="BCS85941.1"/>
    <property type="molecule type" value="Genomic_DNA"/>
</dbReference>
<protein>
    <submittedName>
        <fullName evidence="8">Glycerol acyltransferase</fullName>
    </submittedName>
</protein>
<dbReference type="GO" id="GO:0016746">
    <property type="term" value="F:acyltransferase activity"/>
    <property type="evidence" value="ECO:0007669"/>
    <property type="project" value="UniProtKB-KW"/>
</dbReference>
<keyword evidence="2" id="KW-1003">Cell membrane</keyword>
<feature type="transmembrane region" description="Helical" evidence="6">
    <location>
        <begin position="384"/>
        <end position="406"/>
    </location>
</feature>
<dbReference type="Pfam" id="PF03176">
    <property type="entry name" value="MMPL"/>
    <property type="match status" value="1"/>
</dbReference>
<dbReference type="PANTHER" id="PTHR33406:SF13">
    <property type="entry name" value="MEMBRANE PROTEIN YDFJ"/>
    <property type="match status" value="1"/>
</dbReference>
<evidence type="ECO:0000256" key="3">
    <source>
        <dbReference type="ARBA" id="ARBA00022692"/>
    </source>
</evidence>
<reference evidence="8 9" key="1">
    <citation type="journal article" date="2022" name="Int. J. Syst. Evol. Microbiol.">
        <title>Prevotella herbatica sp. nov., a plant polysaccharide-decomposing anaerobic bacterium isolated from a methanogenic reactor.</title>
        <authorList>
            <person name="Uek A."/>
            <person name="Tonouchi A."/>
            <person name="Kaku N."/>
            <person name="Ueki K."/>
        </authorList>
    </citation>
    <scope>NUCLEOTIDE SEQUENCE [LARGE SCALE GENOMIC DNA]</scope>
    <source>
        <strain evidence="8 9">WR041</strain>
    </source>
</reference>
<dbReference type="InterPro" id="IPR004869">
    <property type="entry name" value="MMPL_dom"/>
</dbReference>
<dbReference type="Pfam" id="PF01553">
    <property type="entry name" value="Acyltransferase"/>
    <property type="match status" value="1"/>
</dbReference>
<organism evidence="8 9">
    <name type="scientific">Prevotella herbatica</name>
    <dbReference type="NCBI Taxonomy" id="2801997"/>
    <lineage>
        <taxon>Bacteria</taxon>
        <taxon>Pseudomonadati</taxon>
        <taxon>Bacteroidota</taxon>
        <taxon>Bacteroidia</taxon>
        <taxon>Bacteroidales</taxon>
        <taxon>Prevotellaceae</taxon>
        <taxon>Prevotella</taxon>
    </lineage>
</organism>
<sequence>MLKIYDILSKNKVVASLILFIFCVVAIILATGIHYEEDIAKFLPHNAQNEKYQDVYQRIALQNRIAVMFTAKDSTRPVDTDSLEAAMETLGGEISHSKLIDNLQVSVNETKIFDIIQFVGQNYPYFLTKSDYQHIDSLLSDDNYVKDQLSENKKLLMLPTAGMALQNMKYDPVHLFSPVLKRLQNFQLNSRFQVIDGYLFFEDEKMSIITMNSKYGSSETHENGYIADMLDRAIAKTQKQYPNIHISAIGAPLIAVSNANQIKSDSLLAVSIASVLILLILWLHYRKISDIIWIGISLAFGWLFAIAGMALFNDEVSIIVLGIGSVIIGIAVNYPLHFLDHIREVHDRRAALKEMIPPLLIGNITTVAAFLCLIWLDAQAMRDLGVFGSLMLVGTILFVLVFLPLYAKQSKKNDHNDSVSIVGKLIEKVENYINTGAIRRYVFPVVVIITLILGYYSLQTSFDSDLSHINYMTADQKRDMKMLSGMQTEAPLYAVAEGRNLDEALNANEHIGKVVQGTGCKMSGIGNFVPSEMMQREALTRWNNYWQHGKGKALVAKIKKEAALQGYSSGAFTPFYDMMNADHHVKNITYFNPIINLLNGTFILNDNHNCKIVNYLTSVSDTTKIRQKINSTNCYAFSSKDIGNQLVILLNNSFNYIGFVCGFVVFFFLWLSFGKIELSLMSFLPLAVSWVWILGIMHVFGVQFNIVNIILATFIFGQGDDYTIFITEGLMYEYATGKKRLASYKRSVAISSILMFIGIGSLVIARHPALRSLATVTIIGMFTVVVMAYYLPPLVFRLLTVKNGNIRKVPLTLRRFAYSLGSMLFFLAIMYFFLLPFTWFYFHIGRNTEKKKLRYHKLLYNMANIIVNKIPGVKFKFNNLVGEKFDKPAVIISNHLSHLDTLCLMTLCPKMIFITNKWAWNNHFYGSVIHQAEFLPASDGLDAHIDDLRSLYSRGYSICIFPEGTRSVDHRLHRFHKGAFYLAELLHADIVPVVMHGQDHVLPKTDFMLREGTMSVRILQRISSDDTSMGTGYRELTHNIHKLYVDEYAKICAENEDAAYYVNFVKSQYRYKGLEIERRCKRNIKSNDSYSSVIDADSEKGLAERAFHNAGLCELPYLYALVHPSTSVNAYVDNEDDYVVVKNMAYLPQNLNIYHKDR</sequence>
<feature type="transmembrane region" description="Helical" evidence="6">
    <location>
        <begin position="816"/>
        <end position="842"/>
    </location>
</feature>
<dbReference type="Proteomes" id="UP001319045">
    <property type="component" value="Chromosome"/>
</dbReference>
<feature type="transmembrane region" description="Helical" evidence="6">
    <location>
        <begin position="441"/>
        <end position="458"/>
    </location>
</feature>